<dbReference type="Pfam" id="PF00627">
    <property type="entry name" value="UBA"/>
    <property type="match status" value="1"/>
</dbReference>
<dbReference type="InterPro" id="IPR022764">
    <property type="entry name" value="Peptidase_S54_rhomboid_dom"/>
</dbReference>
<dbReference type="InterPro" id="IPR035952">
    <property type="entry name" value="Rhomboid-like_sf"/>
</dbReference>
<accession>D5A8G2</accession>
<dbReference type="PANTHER" id="PTHR43066">
    <property type="entry name" value="RHOMBOID-RELATED PROTEIN"/>
    <property type="match status" value="1"/>
</dbReference>
<dbReference type="Pfam" id="PF01694">
    <property type="entry name" value="Rhomboid"/>
    <property type="match status" value="1"/>
</dbReference>
<evidence type="ECO:0000256" key="2">
    <source>
        <dbReference type="ARBA" id="ARBA00009045"/>
    </source>
</evidence>
<protein>
    <recommendedName>
        <fullName evidence="7">UBA domain-containing protein</fullName>
    </recommendedName>
</protein>
<dbReference type="GO" id="GO:0004252">
    <property type="term" value="F:serine-type endopeptidase activity"/>
    <property type="evidence" value="ECO:0007669"/>
    <property type="project" value="InterPro"/>
</dbReference>
<proteinExistence type="evidence at transcript level"/>
<feature type="transmembrane region" description="Helical" evidence="6">
    <location>
        <begin position="88"/>
        <end position="110"/>
    </location>
</feature>
<comment type="similarity">
    <text evidence="2">Belongs to the peptidase S54 family.</text>
</comment>
<evidence type="ECO:0000313" key="8">
    <source>
        <dbReference type="EMBL" id="ADE75831.1"/>
    </source>
</evidence>
<evidence type="ECO:0000256" key="6">
    <source>
        <dbReference type="SAM" id="Phobius"/>
    </source>
</evidence>
<feature type="transmembrane region" description="Helical" evidence="6">
    <location>
        <begin position="155"/>
        <end position="185"/>
    </location>
</feature>
<evidence type="ECO:0000256" key="3">
    <source>
        <dbReference type="ARBA" id="ARBA00022692"/>
    </source>
</evidence>
<dbReference type="PROSITE" id="PS50030">
    <property type="entry name" value="UBA"/>
    <property type="match status" value="1"/>
</dbReference>
<keyword evidence="5 6" id="KW-0472">Membrane</keyword>
<dbReference type="InterPro" id="IPR015940">
    <property type="entry name" value="UBA"/>
</dbReference>
<keyword evidence="4 6" id="KW-1133">Transmembrane helix</keyword>
<feature type="transmembrane region" description="Helical" evidence="6">
    <location>
        <begin position="12"/>
        <end position="29"/>
    </location>
</feature>
<dbReference type="Gene3D" id="1.20.1540.10">
    <property type="entry name" value="Rhomboid-like"/>
    <property type="match status" value="1"/>
</dbReference>
<reference evidence="8" key="1">
    <citation type="submission" date="2010-04" db="EMBL/GenBank/DDBJ databases">
        <authorList>
            <person name="Reid K.E."/>
            <person name="Liao N."/>
            <person name="Chan S."/>
            <person name="Docking R."/>
            <person name="Taylor G."/>
            <person name="Moore R."/>
            <person name="Mayo M."/>
            <person name="Munro S."/>
            <person name="King J."/>
            <person name="Yanchuk A."/>
            <person name="Holt R."/>
            <person name="Jones S."/>
            <person name="Marra M."/>
            <person name="Ritland C.E."/>
            <person name="Ritland K."/>
            <person name="Bohlmann J."/>
        </authorList>
    </citation>
    <scope>NUCLEOTIDE SEQUENCE</scope>
    <source>
        <tissue evidence="8">Buds collected with no treatment. Collection October 2007</tissue>
    </source>
</reference>
<dbReference type="SUPFAM" id="SSF46934">
    <property type="entry name" value="UBA-like"/>
    <property type="match status" value="1"/>
</dbReference>
<dbReference type="InterPro" id="IPR009060">
    <property type="entry name" value="UBA-like_sf"/>
</dbReference>
<keyword evidence="3 6" id="KW-0812">Transmembrane</keyword>
<dbReference type="SUPFAM" id="SSF144091">
    <property type="entry name" value="Rhomboid-like"/>
    <property type="match status" value="1"/>
</dbReference>
<evidence type="ECO:0000256" key="1">
    <source>
        <dbReference type="ARBA" id="ARBA00004141"/>
    </source>
</evidence>
<name>D5A8G2_PICSI</name>
<evidence type="ECO:0000259" key="7">
    <source>
        <dbReference type="PROSITE" id="PS50030"/>
    </source>
</evidence>
<evidence type="ECO:0000256" key="5">
    <source>
        <dbReference type="ARBA" id="ARBA00023136"/>
    </source>
</evidence>
<dbReference type="GO" id="GO:0016020">
    <property type="term" value="C:membrane"/>
    <property type="evidence" value="ECO:0007669"/>
    <property type="project" value="UniProtKB-SubCell"/>
</dbReference>
<dbReference type="SMART" id="SM00165">
    <property type="entry name" value="UBA"/>
    <property type="match status" value="1"/>
</dbReference>
<dbReference type="EMBL" id="BT122454">
    <property type="protein sequence ID" value="ADE75831.1"/>
    <property type="molecule type" value="mRNA"/>
</dbReference>
<dbReference type="PANTHER" id="PTHR43066:SF21">
    <property type="entry name" value="UBIQUITIN-ASSOCIATED DOMAIN-CONTAINING PROTEIN 2"/>
    <property type="match status" value="1"/>
</dbReference>
<dbReference type="Gene3D" id="1.10.8.10">
    <property type="entry name" value="DNA helicase RuvA subunit, C-terminal domain"/>
    <property type="match status" value="1"/>
</dbReference>
<comment type="subcellular location">
    <subcellularLocation>
        <location evidence="1">Membrane</location>
        <topology evidence="1">Multi-pass membrane protein</topology>
    </subcellularLocation>
</comment>
<feature type="domain" description="UBA" evidence="7">
    <location>
        <begin position="249"/>
        <end position="289"/>
    </location>
</feature>
<evidence type="ECO:0000256" key="4">
    <source>
        <dbReference type="ARBA" id="ARBA00022989"/>
    </source>
</evidence>
<feature type="transmembrane region" description="Helical" evidence="6">
    <location>
        <begin position="50"/>
        <end position="76"/>
    </location>
</feature>
<sequence>MNAGPSGFQNAPVTKGLVFICGIASIIAATQGRASFSSLSYQAIVKKLHLWRLGTSVFVFSSTSELMFGLYLLYYFRVFERQIGSNKYSVFILFATIFSTLFELMILVLFKDSISGGLAPGPYGIIVSLFVPFFLDIPVSTRFQIFSVRFSDKSFVYLAGLQLLLSSWKRSLIPGFCGVLAGLLYRMNIFRIQRIKLPKLVASTASWLFAPLVSGGSSTISSRRTATRETIDAPLGQQFQGNLVAPTMAESEEAISALVSMGFDRSSAIRALAQARNDINAAADLLLNSHSQ</sequence>
<organism evidence="8">
    <name type="scientific">Picea sitchensis</name>
    <name type="common">Sitka spruce</name>
    <name type="synonym">Pinus sitchensis</name>
    <dbReference type="NCBI Taxonomy" id="3332"/>
    <lineage>
        <taxon>Eukaryota</taxon>
        <taxon>Viridiplantae</taxon>
        <taxon>Streptophyta</taxon>
        <taxon>Embryophyta</taxon>
        <taxon>Tracheophyta</taxon>
        <taxon>Spermatophyta</taxon>
        <taxon>Pinopsida</taxon>
        <taxon>Pinidae</taxon>
        <taxon>Conifers I</taxon>
        <taxon>Pinales</taxon>
        <taxon>Pinaceae</taxon>
        <taxon>Picea</taxon>
    </lineage>
</organism>
<dbReference type="AlphaFoldDB" id="D5A8G2"/>